<evidence type="ECO:0000313" key="1">
    <source>
        <dbReference type="EMBL" id="CUH99787.1"/>
    </source>
</evidence>
<dbReference type="Proteomes" id="UP000051326">
    <property type="component" value="Unassembled WGS sequence"/>
</dbReference>
<proteinExistence type="predicted"/>
<evidence type="ECO:0000313" key="4">
    <source>
        <dbReference type="Proteomes" id="UP001058514"/>
    </source>
</evidence>
<dbReference type="EMBL" id="CYSR01000021">
    <property type="protein sequence ID" value="CUH99787.1"/>
    <property type="molecule type" value="Genomic_DNA"/>
</dbReference>
<name>A0A0P1H964_9RHOB</name>
<accession>A0A0P1H964</accession>
<dbReference type="Proteomes" id="UP001058514">
    <property type="component" value="Chromosome"/>
</dbReference>
<reference evidence="2" key="2">
    <citation type="submission" date="2021-08" db="EMBL/GenBank/DDBJ databases">
        <authorList>
            <person name="Nwanade C."/>
            <person name="Wang M."/>
            <person name="Masoudi A."/>
            <person name="Yu Z."/>
            <person name="Liu J."/>
        </authorList>
    </citation>
    <scope>NUCLEOTIDE SEQUENCE</scope>
    <source>
        <strain evidence="2">S166</strain>
    </source>
</reference>
<sequence>MHLVRKKWFILFESGALLSRTGDRITYFYDEALSFGNREEAQRYLASNENRVSCTGLRPSLTEAA</sequence>
<protein>
    <submittedName>
        <fullName evidence="1">Uncharacterized protein</fullName>
    </submittedName>
</protein>
<gene>
    <name evidence="2" type="ORF">K3718_05335</name>
    <name evidence="1" type="ORF">PHA8399_01913</name>
</gene>
<dbReference type="EMBL" id="CP081051">
    <property type="protein sequence ID" value="UWQ42515.1"/>
    <property type="molecule type" value="Genomic_DNA"/>
</dbReference>
<dbReference type="AlphaFoldDB" id="A0A0P1H964"/>
<reference evidence="1 3" key="1">
    <citation type="submission" date="2015-09" db="EMBL/GenBank/DDBJ databases">
        <authorList>
            <consortium name="Swine Surveillance"/>
        </authorList>
    </citation>
    <scope>NUCLEOTIDE SEQUENCE [LARGE SCALE GENOMIC DNA]</scope>
    <source>
        <strain evidence="1 3">CECT 8399</strain>
    </source>
</reference>
<evidence type="ECO:0000313" key="2">
    <source>
        <dbReference type="EMBL" id="UWQ42515.1"/>
    </source>
</evidence>
<keyword evidence="4" id="KW-1185">Reference proteome</keyword>
<dbReference type="RefSeq" id="WP_008555795.1">
    <property type="nucleotide sequence ID" value="NZ_CP041159.1"/>
</dbReference>
<evidence type="ECO:0000313" key="3">
    <source>
        <dbReference type="Proteomes" id="UP000051326"/>
    </source>
</evidence>
<organism evidence="1 3">
    <name type="scientific">Leisingera aquaemixtae</name>
    <dbReference type="NCBI Taxonomy" id="1396826"/>
    <lineage>
        <taxon>Bacteria</taxon>
        <taxon>Pseudomonadati</taxon>
        <taxon>Pseudomonadota</taxon>
        <taxon>Alphaproteobacteria</taxon>
        <taxon>Rhodobacterales</taxon>
        <taxon>Roseobacteraceae</taxon>
        <taxon>Leisingera</taxon>
    </lineage>
</organism>